<dbReference type="Proteomes" id="UP000011991">
    <property type="component" value="Unassembled WGS sequence"/>
</dbReference>
<organism evidence="1 2">
    <name type="scientific">Rhodopirellula maiorica SM1</name>
    <dbReference type="NCBI Taxonomy" id="1265738"/>
    <lineage>
        <taxon>Bacteria</taxon>
        <taxon>Pseudomonadati</taxon>
        <taxon>Planctomycetota</taxon>
        <taxon>Planctomycetia</taxon>
        <taxon>Pirellulales</taxon>
        <taxon>Pirellulaceae</taxon>
        <taxon>Novipirellula</taxon>
    </lineage>
</organism>
<keyword evidence="2" id="KW-1185">Reference proteome</keyword>
<evidence type="ECO:0000313" key="1">
    <source>
        <dbReference type="EMBL" id="EMI22935.1"/>
    </source>
</evidence>
<comment type="caution">
    <text evidence="1">The sequence shown here is derived from an EMBL/GenBank/DDBJ whole genome shotgun (WGS) entry which is preliminary data.</text>
</comment>
<dbReference type="AlphaFoldDB" id="M5RUG4"/>
<dbReference type="PATRIC" id="fig|1265738.3.peg.145"/>
<accession>M5RUG4</accession>
<reference evidence="1 2" key="1">
    <citation type="journal article" date="2013" name="Mar. Genomics">
        <title>Expression of sulfatases in Rhodopirellula baltica and the diversity of sulfatases in the genus Rhodopirellula.</title>
        <authorList>
            <person name="Wegner C.E."/>
            <person name="Richter-Heitmann T."/>
            <person name="Klindworth A."/>
            <person name="Klockow C."/>
            <person name="Richter M."/>
            <person name="Achstetter T."/>
            <person name="Glockner F.O."/>
            <person name="Harder J."/>
        </authorList>
    </citation>
    <scope>NUCLEOTIDE SEQUENCE [LARGE SCALE GENOMIC DNA]</scope>
    <source>
        <strain evidence="1 2">SM1</strain>
    </source>
</reference>
<evidence type="ECO:0000313" key="2">
    <source>
        <dbReference type="Proteomes" id="UP000011991"/>
    </source>
</evidence>
<sequence>MTIQIVLIAERLATITSEVFPRVETTIPRHRVADHCGDPWDAPSFVRRTR</sequence>
<name>M5RUG4_9BACT</name>
<proteinExistence type="predicted"/>
<gene>
    <name evidence="1" type="ORF">RMSM_00139</name>
</gene>
<protein>
    <submittedName>
        <fullName evidence="1">Uncharacterized protein</fullName>
    </submittedName>
</protein>
<dbReference type="EMBL" id="ANOG01000017">
    <property type="protein sequence ID" value="EMI22935.1"/>
    <property type="molecule type" value="Genomic_DNA"/>
</dbReference>